<dbReference type="InterPro" id="IPR014729">
    <property type="entry name" value="Rossmann-like_a/b/a_fold"/>
</dbReference>
<comment type="similarity">
    <text evidence="8 11">Belongs to the QueC family.</text>
</comment>
<keyword evidence="2 11" id="KW-0436">Ligase</keyword>
<dbReference type="KEGG" id="gso:PH603_11455"/>
<gene>
    <name evidence="11 12" type="primary">queC</name>
    <name evidence="12" type="ORF">PH603_11455</name>
</gene>
<dbReference type="GO" id="GO:0008270">
    <property type="term" value="F:zinc ion binding"/>
    <property type="evidence" value="ECO:0007669"/>
    <property type="project" value="UniProtKB-UniRule"/>
</dbReference>
<feature type="binding site" evidence="11">
    <location>
        <begin position="11"/>
        <end position="21"/>
    </location>
    <ligand>
        <name>ATP</name>
        <dbReference type="ChEBI" id="CHEBI:30616"/>
    </ligand>
</feature>
<keyword evidence="4 11" id="KW-0547">Nucleotide-binding</keyword>
<evidence type="ECO:0000256" key="10">
    <source>
        <dbReference type="ARBA" id="ARBA00047890"/>
    </source>
</evidence>
<sequence length="234" mass="25164">MTEKKKAVVLLSGGLDSATVVAMAQADGFDVHALSFRYGQRHSVELDAAERVARQLGVKEHKIATLDLRLFGGSALTADIDVPKDRDESAMTADIPVTYVPARNTIFLSFALAYAETAGARDIFIGVNALDYSGYPDCRPDYIAAYEKMANLATRVGVSDTEHPLHIQTPLIDLTKAQIIAAGTKLGVDYSLTISCYDPDPAGHACGHCDSCLLRKKGFREAGIDDPTPYQQGA</sequence>
<feature type="binding site" evidence="11">
    <location>
        <position position="209"/>
    </location>
    <ligand>
        <name>Zn(2+)</name>
        <dbReference type="ChEBI" id="CHEBI:29105"/>
    </ligand>
</feature>
<dbReference type="NCBIfam" id="TIGR00364">
    <property type="entry name" value="7-cyano-7-deazaguanine synthase QueC"/>
    <property type="match status" value="1"/>
</dbReference>
<dbReference type="AlphaFoldDB" id="A0AAE9XQB7"/>
<dbReference type="EMBL" id="CP116805">
    <property type="protein sequence ID" value="WCL53151.1"/>
    <property type="molecule type" value="Genomic_DNA"/>
</dbReference>
<dbReference type="Gene3D" id="3.40.50.620">
    <property type="entry name" value="HUPs"/>
    <property type="match status" value="1"/>
</dbReference>
<comment type="pathway">
    <text evidence="1 11">Purine metabolism; 7-cyano-7-deazaguanine biosynthesis.</text>
</comment>
<evidence type="ECO:0000256" key="8">
    <source>
        <dbReference type="ARBA" id="ARBA00037993"/>
    </source>
</evidence>
<feature type="binding site" evidence="11">
    <location>
        <position position="212"/>
    </location>
    <ligand>
        <name>Zn(2+)</name>
        <dbReference type="ChEBI" id="CHEBI:29105"/>
    </ligand>
</feature>
<dbReference type="HAMAP" id="MF_01633">
    <property type="entry name" value="QueC"/>
    <property type="match status" value="1"/>
</dbReference>
<keyword evidence="7 11" id="KW-0067">ATP-binding</keyword>
<dbReference type="CDD" id="cd01995">
    <property type="entry name" value="QueC-like"/>
    <property type="match status" value="1"/>
</dbReference>
<feature type="binding site" evidence="11">
    <location>
        <position position="196"/>
    </location>
    <ligand>
        <name>Zn(2+)</name>
        <dbReference type="ChEBI" id="CHEBI:29105"/>
    </ligand>
</feature>
<evidence type="ECO:0000256" key="7">
    <source>
        <dbReference type="ARBA" id="ARBA00022840"/>
    </source>
</evidence>
<dbReference type="EC" id="6.3.4.20" evidence="9 11"/>
<dbReference type="InterPro" id="IPR018317">
    <property type="entry name" value="QueC"/>
</dbReference>
<keyword evidence="6 11" id="KW-0862">Zinc</keyword>
<dbReference type="GO" id="GO:0008616">
    <property type="term" value="P:tRNA queuosine(34) biosynthetic process"/>
    <property type="evidence" value="ECO:0007669"/>
    <property type="project" value="UniProtKB-UniRule"/>
</dbReference>
<comment type="function">
    <text evidence="11">Catalyzes the ATP-dependent conversion of 7-carboxy-7-deazaguanine (CDG) to 7-cyano-7-deazaguanine (preQ(0)).</text>
</comment>
<organism evidence="12 13">
    <name type="scientific">Gimibacter soli</name>
    <dbReference type="NCBI Taxonomy" id="3024400"/>
    <lineage>
        <taxon>Bacteria</taxon>
        <taxon>Pseudomonadati</taxon>
        <taxon>Pseudomonadota</taxon>
        <taxon>Alphaproteobacteria</taxon>
        <taxon>Kordiimonadales</taxon>
        <taxon>Temperatibacteraceae</taxon>
        <taxon>Gimibacter</taxon>
    </lineage>
</organism>
<dbReference type="Proteomes" id="UP001217500">
    <property type="component" value="Chromosome"/>
</dbReference>
<comment type="cofactor">
    <cofactor evidence="11">
        <name>Zn(2+)</name>
        <dbReference type="ChEBI" id="CHEBI:29105"/>
    </cofactor>
    <text evidence="11">Binds 1 zinc ion per subunit.</text>
</comment>
<dbReference type="PANTHER" id="PTHR42914:SF1">
    <property type="entry name" value="7-CYANO-7-DEAZAGUANINE SYNTHASE"/>
    <property type="match status" value="1"/>
</dbReference>
<accession>A0AAE9XQB7</accession>
<dbReference type="RefSeq" id="WP_289502663.1">
    <property type="nucleotide sequence ID" value="NZ_CP116805.1"/>
</dbReference>
<reference evidence="12" key="1">
    <citation type="submission" date="2023-01" db="EMBL/GenBank/DDBJ databases">
        <title>The genome sequence of Kordiimonadaceae bacterium 6D33.</title>
        <authorList>
            <person name="Liu Y."/>
        </authorList>
    </citation>
    <scope>NUCLEOTIDE SEQUENCE</scope>
    <source>
        <strain evidence="12">6D33</strain>
    </source>
</reference>
<feature type="binding site" evidence="11">
    <location>
        <position position="206"/>
    </location>
    <ligand>
        <name>Zn(2+)</name>
        <dbReference type="ChEBI" id="CHEBI:29105"/>
    </ligand>
</feature>
<evidence type="ECO:0000256" key="5">
    <source>
        <dbReference type="ARBA" id="ARBA00022785"/>
    </source>
</evidence>
<dbReference type="PIRSF" id="PIRSF006293">
    <property type="entry name" value="ExsB"/>
    <property type="match status" value="1"/>
</dbReference>
<dbReference type="GO" id="GO:0005524">
    <property type="term" value="F:ATP binding"/>
    <property type="evidence" value="ECO:0007669"/>
    <property type="project" value="UniProtKB-UniRule"/>
</dbReference>
<comment type="catalytic activity">
    <reaction evidence="10 11">
        <text>7-carboxy-7-carbaguanine + NH4(+) + 2 ATP = 7-cyano-7-carbaguanine + 2 AMP + 2 diphosphate + 2 H(+)</text>
        <dbReference type="Rhea" id="RHEA:27982"/>
        <dbReference type="ChEBI" id="CHEBI:15378"/>
        <dbReference type="ChEBI" id="CHEBI:28938"/>
        <dbReference type="ChEBI" id="CHEBI:30616"/>
        <dbReference type="ChEBI" id="CHEBI:33019"/>
        <dbReference type="ChEBI" id="CHEBI:45075"/>
        <dbReference type="ChEBI" id="CHEBI:61036"/>
        <dbReference type="ChEBI" id="CHEBI:456215"/>
        <dbReference type="EC" id="6.3.4.20"/>
    </reaction>
</comment>
<evidence type="ECO:0000256" key="3">
    <source>
        <dbReference type="ARBA" id="ARBA00022723"/>
    </source>
</evidence>
<dbReference type="PANTHER" id="PTHR42914">
    <property type="entry name" value="7-CYANO-7-DEAZAGUANINE SYNTHASE"/>
    <property type="match status" value="1"/>
</dbReference>
<evidence type="ECO:0000256" key="6">
    <source>
        <dbReference type="ARBA" id="ARBA00022833"/>
    </source>
</evidence>
<protein>
    <recommendedName>
        <fullName evidence="9 11">7-cyano-7-deazaguanine synthase</fullName>
        <ecNumber evidence="9 11">6.3.4.20</ecNumber>
    </recommendedName>
    <alternativeName>
        <fullName evidence="11">7-cyano-7-carbaguanine synthase</fullName>
    </alternativeName>
    <alternativeName>
        <fullName evidence="11">PreQ(0) synthase</fullName>
    </alternativeName>
    <alternativeName>
        <fullName evidence="11">Queuosine biosynthesis protein QueC</fullName>
    </alternativeName>
</protein>
<evidence type="ECO:0000256" key="9">
    <source>
        <dbReference type="ARBA" id="ARBA00039149"/>
    </source>
</evidence>
<evidence type="ECO:0000256" key="1">
    <source>
        <dbReference type="ARBA" id="ARBA00005061"/>
    </source>
</evidence>
<keyword evidence="13" id="KW-1185">Reference proteome</keyword>
<name>A0AAE9XQB7_9PROT</name>
<keyword evidence="5 11" id="KW-0671">Queuosine biosynthesis</keyword>
<evidence type="ECO:0000256" key="4">
    <source>
        <dbReference type="ARBA" id="ARBA00022741"/>
    </source>
</evidence>
<evidence type="ECO:0000313" key="13">
    <source>
        <dbReference type="Proteomes" id="UP001217500"/>
    </source>
</evidence>
<dbReference type="GO" id="GO:0016879">
    <property type="term" value="F:ligase activity, forming carbon-nitrogen bonds"/>
    <property type="evidence" value="ECO:0007669"/>
    <property type="project" value="UniProtKB-UniRule"/>
</dbReference>
<dbReference type="Pfam" id="PF06508">
    <property type="entry name" value="QueC"/>
    <property type="match status" value="1"/>
</dbReference>
<keyword evidence="3 11" id="KW-0479">Metal-binding</keyword>
<dbReference type="SUPFAM" id="SSF52402">
    <property type="entry name" value="Adenine nucleotide alpha hydrolases-like"/>
    <property type="match status" value="1"/>
</dbReference>
<evidence type="ECO:0000256" key="11">
    <source>
        <dbReference type="HAMAP-Rule" id="MF_01633"/>
    </source>
</evidence>
<proteinExistence type="inferred from homology"/>
<evidence type="ECO:0000313" key="12">
    <source>
        <dbReference type="EMBL" id="WCL53151.1"/>
    </source>
</evidence>
<evidence type="ECO:0000256" key="2">
    <source>
        <dbReference type="ARBA" id="ARBA00022598"/>
    </source>
</evidence>